<reference evidence="3" key="1">
    <citation type="submission" date="2018-02" db="EMBL/GenBank/DDBJ databases">
        <title>Phenotypic and genomic properties of facultatively anaerobic sulfur-reducing natronoarchaea from hypersaline soda lakes.</title>
        <authorList>
            <person name="Sorokin D.Y."/>
            <person name="Kublanov I.V."/>
            <person name="Roman P."/>
            <person name="Sinninghe Damste J.S."/>
            <person name="Golyshin P.N."/>
            <person name="Rojo D."/>
            <person name="Ciordia S."/>
            <person name="Mena M.D.C."/>
            <person name="Ferrer M."/>
            <person name="Messina E."/>
            <person name="Smedile F."/>
            <person name="La Spada G."/>
            <person name="La Cono V."/>
            <person name="Yakimov M.M."/>
        </authorList>
    </citation>
    <scope>NUCLEOTIDE SEQUENCE [LARGE SCALE GENOMIC DNA]</scope>
    <source>
        <strain evidence="3">AArc-Mg</strain>
    </source>
</reference>
<protein>
    <recommendedName>
        <fullName evidence="4">C2H2-type domain-containing protein</fullName>
    </recommendedName>
</protein>
<accession>A0A346PSR9</accession>
<dbReference type="EMBL" id="CP027033">
    <property type="protein sequence ID" value="AXR82564.1"/>
    <property type="molecule type" value="Genomic_DNA"/>
</dbReference>
<dbReference type="KEGG" id="nag:AArcMg_2574"/>
<proteinExistence type="predicted"/>
<sequence>MLSSQRLRFVRLSTPWLSVLASARRRDGRCLDSSTTFHTPSPPVWRRLPMQTHCAYCGAAVPEEAYDDHLRQAHADELRAIDSRRLDPPRDRTKPRNLALYAGVGIVVAVFVLGYALVFLGADDGDSSAATQPDTTTQIHEHGQLSVQYDDTTVDFNQPQYIEADGCFHFHAYDDAAVWHTHCDGVTIEYALETLGMSVTAETFAVDGQEFDADAGDEVSVTVDGDPVDPQEYVLEGVESVDDASEGAGDTVEIVVHSGN</sequence>
<evidence type="ECO:0000256" key="1">
    <source>
        <dbReference type="SAM" id="Phobius"/>
    </source>
</evidence>
<dbReference type="AlphaFoldDB" id="A0A346PSR9"/>
<gene>
    <name evidence="2" type="ORF">AArcMg_2574</name>
</gene>
<dbReference type="Proteomes" id="UP000258613">
    <property type="component" value="Chromosome"/>
</dbReference>
<name>A0A346PSR9_9EURY</name>
<evidence type="ECO:0008006" key="4">
    <source>
        <dbReference type="Google" id="ProtNLM"/>
    </source>
</evidence>
<evidence type="ECO:0000313" key="3">
    <source>
        <dbReference type="Proteomes" id="UP000258613"/>
    </source>
</evidence>
<keyword evidence="1" id="KW-0812">Transmembrane</keyword>
<feature type="transmembrane region" description="Helical" evidence="1">
    <location>
        <begin position="98"/>
        <end position="122"/>
    </location>
</feature>
<keyword evidence="3" id="KW-1185">Reference proteome</keyword>
<keyword evidence="1" id="KW-0472">Membrane</keyword>
<evidence type="ECO:0000313" key="2">
    <source>
        <dbReference type="EMBL" id="AXR82564.1"/>
    </source>
</evidence>
<keyword evidence="1" id="KW-1133">Transmembrane helix</keyword>
<organism evidence="2 3">
    <name type="scientific">Natrarchaeobaculum sulfurireducens</name>
    <dbReference type="NCBI Taxonomy" id="2044521"/>
    <lineage>
        <taxon>Archaea</taxon>
        <taxon>Methanobacteriati</taxon>
        <taxon>Methanobacteriota</taxon>
        <taxon>Stenosarchaea group</taxon>
        <taxon>Halobacteria</taxon>
        <taxon>Halobacteriales</taxon>
        <taxon>Natrialbaceae</taxon>
        <taxon>Natrarchaeobaculum</taxon>
    </lineage>
</organism>